<dbReference type="GO" id="GO:0005829">
    <property type="term" value="C:cytosol"/>
    <property type="evidence" value="ECO:0007669"/>
    <property type="project" value="GOC"/>
</dbReference>
<dbReference type="Pfam" id="PF08284">
    <property type="entry name" value="RVP_2"/>
    <property type="match status" value="1"/>
</dbReference>
<feature type="domain" description="CCHC-type" evidence="3">
    <location>
        <begin position="322"/>
        <end position="337"/>
    </location>
</feature>
<dbReference type="SMART" id="SM00343">
    <property type="entry name" value="ZnF_C2HC"/>
    <property type="match status" value="2"/>
</dbReference>
<dbReference type="PANTHER" id="PTHR15503">
    <property type="entry name" value="LDOC1 RELATED"/>
    <property type="match status" value="1"/>
</dbReference>
<dbReference type="GO" id="GO:0030906">
    <property type="term" value="C:retromer, cargo-selective complex"/>
    <property type="evidence" value="ECO:0007669"/>
    <property type="project" value="InterPro"/>
</dbReference>
<sequence>MPPRRRATRNTSPPPAMSATDIEEMIAQRVAETVAAAATQRHADAGARGPRECSYKDFMNCKPTYFKGSEGAVGLIRWFEKLESVFRISNCPEQYMVKYSTCTFTDSALTWWNSHADAMGTDLAYEMSWDELKQLLRDEYCPREELQKLESEFWNLSMNGADIAGYTKRFRELAHLCPTMITPPYKKIERYIWGLAPHIQGNVLSSSPQTFQDAVRMAHNLIYQANRQGVNFGKKASENKPSDVSATPSSSKKPDNKRKRPFWKNRDDKNSEKAPVKETAPAKVYAATAPSYPVRKTGYTGTAPLCSKCNLHHTLGCDNVYCNICKVKGHVARDCPKRTCYGCGATGHYKSECPKMKNQGANQARGRAFVINAGDARRDPNTVTGTFLLNNHYASVLFDTGADRSFVSTDFSQLLKITPVALDTKFTVELANGDLIETGIVYPNCPLELSDHSFCIDLMPVDLGSFDVIIGMDWLAKNHAEIVCHEKMVRVPLADGNTLNVQGEKSGTKLNIISSMKARKFLRKGCHAILAHVIEKKPKEKRIEDVPVVCEYPEVFPEELPGLPPTRQKLVDINRTCVFRLLREVIGDEDEEIKTANVGQLVALAVVQTYNPSSFKRLEIMKGSDEIGLDMREFDELRKLEMFFKEEERHGCSVVDLYELVQHARNILPRL</sequence>
<feature type="domain" description="CCHC-type" evidence="3">
    <location>
        <begin position="340"/>
        <end position="355"/>
    </location>
</feature>
<dbReference type="InterPro" id="IPR001878">
    <property type="entry name" value="Znf_CCHC"/>
</dbReference>
<dbReference type="GO" id="GO:0004190">
    <property type="term" value="F:aspartic-type endopeptidase activity"/>
    <property type="evidence" value="ECO:0007669"/>
    <property type="project" value="InterPro"/>
</dbReference>
<dbReference type="GO" id="GO:0042147">
    <property type="term" value="P:retrograde transport, endosome to Golgi"/>
    <property type="evidence" value="ECO:0007669"/>
    <property type="project" value="InterPro"/>
</dbReference>
<proteinExistence type="predicted"/>
<dbReference type="GO" id="GO:0003676">
    <property type="term" value="F:nucleic acid binding"/>
    <property type="evidence" value="ECO:0007669"/>
    <property type="project" value="InterPro"/>
</dbReference>
<feature type="region of interest" description="Disordered" evidence="2">
    <location>
        <begin position="233"/>
        <end position="279"/>
    </location>
</feature>
<feature type="compositionally biased region" description="Polar residues" evidence="2">
    <location>
        <begin position="242"/>
        <end position="251"/>
    </location>
</feature>
<dbReference type="Gene3D" id="2.40.70.10">
    <property type="entry name" value="Acid Proteases"/>
    <property type="match status" value="1"/>
</dbReference>
<dbReference type="EMBL" id="JBCNJP010000024">
    <property type="protein sequence ID" value="KAK9056492.1"/>
    <property type="molecule type" value="Genomic_DNA"/>
</dbReference>
<keyword evidence="1" id="KW-0479">Metal-binding</keyword>
<dbReference type="InterPro" id="IPR036875">
    <property type="entry name" value="Znf_CCHC_sf"/>
</dbReference>
<dbReference type="SUPFAM" id="SSF50630">
    <property type="entry name" value="Acid proteases"/>
    <property type="match status" value="1"/>
</dbReference>
<dbReference type="GO" id="GO:0015031">
    <property type="term" value="P:protein transport"/>
    <property type="evidence" value="ECO:0007669"/>
    <property type="project" value="InterPro"/>
</dbReference>
<dbReference type="PANTHER" id="PTHR15503:SF45">
    <property type="entry name" value="RNA-DIRECTED DNA POLYMERASE HOMOLOG"/>
    <property type="match status" value="1"/>
</dbReference>
<dbReference type="Pfam" id="PF03635">
    <property type="entry name" value="Vps35"/>
    <property type="match status" value="1"/>
</dbReference>
<dbReference type="InterPro" id="IPR005378">
    <property type="entry name" value="Vps35"/>
</dbReference>
<dbReference type="Pfam" id="PF03732">
    <property type="entry name" value="Retrotrans_gag"/>
    <property type="match status" value="1"/>
</dbReference>
<evidence type="ECO:0000256" key="2">
    <source>
        <dbReference type="SAM" id="MobiDB-lite"/>
    </source>
</evidence>
<keyword evidence="5" id="KW-1185">Reference proteome</keyword>
<evidence type="ECO:0000313" key="5">
    <source>
        <dbReference type="Proteomes" id="UP001408789"/>
    </source>
</evidence>
<gene>
    <name evidence="4" type="ORF">SSX86_023853</name>
</gene>
<dbReference type="InterPro" id="IPR032567">
    <property type="entry name" value="RTL1-rel"/>
</dbReference>
<comment type="caution">
    <text evidence="4">The sequence shown here is derived from an EMBL/GenBank/DDBJ whole genome shotgun (WGS) entry which is preliminary data.</text>
</comment>
<keyword evidence="1" id="KW-0863">Zinc-finger</keyword>
<evidence type="ECO:0000313" key="4">
    <source>
        <dbReference type="EMBL" id="KAK9056492.1"/>
    </source>
</evidence>
<dbReference type="Pfam" id="PF00098">
    <property type="entry name" value="zf-CCHC"/>
    <property type="match status" value="2"/>
</dbReference>
<accession>A0AAP0CLR4</accession>
<dbReference type="PROSITE" id="PS50158">
    <property type="entry name" value="ZF_CCHC"/>
    <property type="match status" value="2"/>
</dbReference>
<dbReference type="GO" id="GO:0006508">
    <property type="term" value="P:proteolysis"/>
    <property type="evidence" value="ECO:0007669"/>
    <property type="project" value="InterPro"/>
</dbReference>
<dbReference type="AlphaFoldDB" id="A0AAP0CLR4"/>
<dbReference type="GO" id="GO:0008270">
    <property type="term" value="F:zinc ion binding"/>
    <property type="evidence" value="ECO:0007669"/>
    <property type="project" value="UniProtKB-KW"/>
</dbReference>
<evidence type="ECO:0000259" key="3">
    <source>
        <dbReference type="PROSITE" id="PS50158"/>
    </source>
</evidence>
<keyword evidence="1" id="KW-0862">Zinc</keyword>
<dbReference type="InterPro" id="IPR005162">
    <property type="entry name" value="Retrotrans_gag_dom"/>
</dbReference>
<reference evidence="4 5" key="1">
    <citation type="submission" date="2024-04" db="EMBL/GenBank/DDBJ databases">
        <title>The reference genome of an endangered Asteraceae, Deinandra increscens subsp. villosa, native to the Central Coast of California.</title>
        <authorList>
            <person name="Guilliams M."/>
            <person name="Hasenstab-Lehman K."/>
            <person name="Meyer R."/>
            <person name="Mcevoy S."/>
        </authorList>
    </citation>
    <scope>NUCLEOTIDE SEQUENCE [LARGE SCALE GENOMIC DNA]</scope>
    <source>
        <tissue evidence="4">Leaf</tissue>
    </source>
</reference>
<protein>
    <recommendedName>
        <fullName evidence="3">CCHC-type domain-containing protein</fullName>
    </recommendedName>
</protein>
<dbReference type="SUPFAM" id="SSF57756">
    <property type="entry name" value="Retrovirus zinc finger-like domains"/>
    <property type="match status" value="1"/>
</dbReference>
<dbReference type="CDD" id="cd00303">
    <property type="entry name" value="retropepsin_like"/>
    <property type="match status" value="1"/>
</dbReference>
<dbReference type="Gene3D" id="4.10.60.10">
    <property type="entry name" value="Zinc finger, CCHC-type"/>
    <property type="match status" value="1"/>
</dbReference>
<feature type="compositionally biased region" description="Basic and acidic residues" evidence="2">
    <location>
        <begin position="264"/>
        <end position="276"/>
    </location>
</feature>
<dbReference type="InterPro" id="IPR001969">
    <property type="entry name" value="Aspartic_peptidase_AS"/>
</dbReference>
<dbReference type="InterPro" id="IPR021109">
    <property type="entry name" value="Peptidase_aspartic_dom_sf"/>
</dbReference>
<name>A0AAP0CLR4_9ASTR</name>
<evidence type="ECO:0000256" key="1">
    <source>
        <dbReference type="PROSITE-ProRule" id="PRU00047"/>
    </source>
</evidence>
<organism evidence="4 5">
    <name type="scientific">Deinandra increscens subsp. villosa</name>
    <dbReference type="NCBI Taxonomy" id="3103831"/>
    <lineage>
        <taxon>Eukaryota</taxon>
        <taxon>Viridiplantae</taxon>
        <taxon>Streptophyta</taxon>
        <taxon>Embryophyta</taxon>
        <taxon>Tracheophyta</taxon>
        <taxon>Spermatophyta</taxon>
        <taxon>Magnoliopsida</taxon>
        <taxon>eudicotyledons</taxon>
        <taxon>Gunneridae</taxon>
        <taxon>Pentapetalae</taxon>
        <taxon>asterids</taxon>
        <taxon>campanulids</taxon>
        <taxon>Asterales</taxon>
        <taxon>Asteraceae</taxon>
        <taxon>Asteroideae</taxon>
        <taxon>Heliantheae alliance</taxon>
        <taxon>Madieae</taxon>
        <taxon>Madiinae</taxon>
        <taxon>Deinandra</taxon>
    </lineage>
</organism>
<dbReference type="Proteomes" id="UP001408789">
    <property type="component" value="Unassembled WGS sequence"/>
</dbReference>
<dbReference type="PROSITE" id="PS00141">
    <property type="entry name" value="ASP_PROTEASE"/>
    <property type="match status" value="1"/>
</dbReference>